<feature type="region of interest" description="Disordered" evidence="1">
    <location>
        <begin position="343"/>
        <end position="384"/>
    </location>
</feature>
<organism evidence="2 3">
    <name type="scientific">Manduca sexta</name>
    <name type="common">Tobacco hawkmoth</name>
    <name type="synonym">Tobacco hornworm</name>
    <dbReference type="NCBI Taxonomy" id="7130"/>
    <lineage>
        <taxon>Eukaryota</taxon>
        <taxon>Metazoa</taxon>
        <taxon>Ecdysozoa</taxon>
        <taxon>Arthropoda</taxon>
        <taxon>Hexapoda</taxon>
        <taxon>Insecta</taxon>
        <taxon>Pterygota</taxon>
        <taxon>Neoptera</taxon>
        <taxon>Endopterygota</taxon>
        <taxon>Lepidoptera</taxon>
        <taxon>Glossata</taxon>
        <taxon>Ditrysia</taxon>
        <taxon>Bombycoidea</taxon>
        <taxon>Sphingidae</taxon>
        <taxon>Sphinginae</taxon>
        <taxon>Sphingini</taxon>
        <taxon>Manduca</taxon>
    </lineage>
</organism>
<reference evidence="2" key="2">
    <citation type="submission" date="2020-12" db="EMBL/GenBank/DDBJ databases">
        <authorList>
            <person name="Kanost M."/>
        </authorList>
    </citation>
    <scope>NUCLEOTIDE SEQUENCE</scope>
</reference>
<dbReference type="AlphaFoldDB" id="A0A921ZH53"/>
<sequence length="384" mass="43612">MPFRRIMKGLPSEMLSAQGILEQDWTALTSAQRDCIVKLGMDIQLEQEAYLTQHPEVKAMLEIFISKMTQHAKRKDILKEAGLHFTRPAEDLNEEIKKRLALPSFSPYVKREKPAFVFKDIDLENNIKQIVTKHFPPEPWRVSTPEVPTPDTLSSSFLSILTSVTTLPTPESVPTPEPTVSEAFFAIVSNTVDKAIYSGVDEGALKYDTAYVELMKAVEEAMEIPVIEIREDIANLLYNSYKLFEIDIMEKERIAAEIAWEKRMRKKMKRTVRRLHNFKGWETPPTPKSVVSSHESYKKPPPKPCVCHPQFTYNRYAKDRFGIYLPRDSQFSKNNITVTPAISMEDVTEAPDDETAADTKSEVSKKSAMSGKSGVSKKTATFES</sequence>
<evidence type="ECO:0000313" key="2">
    <source>
        <dbReference type="EMBL" id="KAG6457963.1"/>
    </source>
</evidence>
<name>A0A921ZH53_MANSE</name>
<accession>A0A921ZH53</accession>
<evidence type="ECO:0000256" key="1">
    <source>
        <dbReference type="SAM" id="MobiDB-lite"/>
    </source>
</evidence>
<protein>
    <submittedName>
        <fullName evidence="2">Uncharacterized protein</fullName>
    </submittedName>
</protein>
<comment type="caution">
    <text evidence="2">The sequence shown here is derived from an EMBL/GenBank/DDBJ whole genome shotgun (WGS) entry which is preliminary data.</text>
</comment>
<reference evidence="2" key="1">
    <citation type="journal article" date="2016" name="Insect Biochem. Mol. Biol.">
        <title>Multifaceted biological insights from a draft genome sequence of the tobacco hornworm moth, Manduca sexta.</title>
        <authorList>
            <person name="Kanost M.R."/>
            <person name="Arrese E.L."/>
            <person name="Cao X."/>
            <person name="Chen Y.R."/>
            <person name="Chellapilla S."/>
            <person name="Goldsmith M.R."/>
            <person name="Grosse-Wilde E."/>
            <person name="Heckel D.G."/>
            <person name="Herndon N."/>
            <person name="Jiang H."/>
            <person name="Papanicolaou A."/>
            <person name="Qu J."/>
            <person name="Soulages J.L."/>
            <person name="Vogel H."/>
            <person name="Walters J."/>
            <person name="Waterhouse R.M."/>
            <person name="Ahn S.J."/>
            <person name="Almeida F.C."/>
            <person name="An C."/>
            <person name="Aqrawi P."/>
            <person name="Bretschneider A."/>
            <person name="Bryant W.B."/>
            <person name="Bucks S."/>
            <person name="Chao H."/>
            <person name="Chevignon G."/>
            <person name="Christen J.M."/>
            <person name="Clarke D.F."/>
            <person name="Dittmer N.T."/>
            <person name="Ferguson L.C.F."/>
            <person name="Garavelou S."/>
            <person name="Gordon K.H.J."/>
            <person name="Gunaratna R.T."/>
            <person name="Han Y."/>
            <person name="Hauser F."/>
            <person name="He Y."/>
            <person name="Heidel-Fischer H."/>
            <person name="Hirsh A."/>
            <person name="Hu Y."/>
            <person name="Jiang H."/>
            <person name="Kalra D."/>
            <person name="Klinner C."/>
            <person name="Konig C."/>
            <person name="Kovar C."/>
            <person name="Kroll A.R."/>
            <person name="Kuwar S.S."/>
            <person name="Lee S.L."/>
            <person name="Lehman R."/>
            <person name="Li K."/>
            <person name="Li Z."/>
            <person name="Liang H."/>
            <person name="Lovelace S."/>
            <person name="Lu Z."/>
            <person name="Mansfield J.H."/>
            <person name="McCulloch K.J."/>
            <person name="Mathew T."/>
            <person name="Morton B."/>
            <person name="Muzny D.M."/>
            <person name="Neunemann D."/>
            <person name="Ongeri F."/>
            <person name="Pauchet Y."/>
            <person name="Pu L.L."/>
            <person name="Pyrousis I."/>
            <person name="Rao X.J."/>
            <person name="Redding A."/>
            <person name="Roesel C."/>
            <person name="Sanchez-Gracia A."/>
            <person name="Schaack S."/>
            <person name="Shukla A."/>
            <person name="Tetreau G."/>
            <person name="Wang Y."/>
            <person name="Xiong G.H."/>
            <person name="Traut W."/>
            <person name="Walsh T.K."/>
            <person name="Worley K.C."/>
            <person name="Wu D."/>
            <person name="Wu W."/>
            <person name="Wu Y.Q."/>
            <person name="Zhang X."/>
            <person name="Zou Z."/>
            <person name="Zucker H."/>
            <person name="Briscoe A.D."/>
            <person name="Burmester T."/>
            <person name="Clem R.J."/>
            <person name="Feyereisen R."/>
            <person name="Grimmelikhuijzen C.J.P."/>
            <person name="Hamodrakas S.J."/>
            <person name="Hansson B.S."/>
            <person name="Huguet E."/>
            <person name="Jermiin L.S."/>
            <person name="Lan Q."/>
            <person name="Lehman H.K."/>
            <person name="Lorenzen M."/>
            <person name="Merzendorfer H."/>
            <person name="Michalopoulos I."/>
            <person name="Morton D.B."/>
            <person name="Muthukrishnan S."/>
            <person name="Oakeshott J.G."/>
            <person name="Palmer W."/>
            <person name="Park Y."/>
            <person name="Passarelli A.L."/>
            <person name="Rozas J."/>
            <person name="Schwartz L.M."/>
            <person name="Smith W."/>
            <person name="Southgate A."/>
            <person name="Vilcinskas A."/>
            <person name="Vogt R."/>
            <person name="Wang P."/>
            <person name="Werren J."/>
            <person name="Yu X.Q."/>
            <person name="Zhou J.J."/>
            <person name="Brown S.J."/>
            <person name="Scherer S.E."/>
            <person name="Richards S."/>
            <person name="Blissard G.W."/>
        </authorList>
    </citation>
    <scope>NUCLEOTIDE SEQUENCE</scope>
</reference>
<dbReference type="EMBL" id="JH668564">
    <property type="protein sequence ID" value="KAG6457963.1"/>
    <property type="molecule type" value="Genomic_DNA"/>
</dbReference>
<proteinExistence type="predicted"/>
<evidence type="ECO:0000313" key="3">
    <source>
        <dbReference type="Proteomes" id="UP000791440"/>
    </source>
</evidence>
<gene>
    <name evidence="2" type="ORF">O3G_MSEX010583</name>
</gene>
<feature type="compositionally biased region" description="Acidic residues" evidence="1">
    <location>
        <begin position="346"/>
        <end position="356"/>
    </location>
</feature>
<dbReference type="Proteomes" id="UP000791440">
    <property type="component" value="Unassembled WGS sequence"/>
</dbReference>
<keyword evidence="3" id="KW-1185">Reference proteome</keyword>
<dbReference type="OrthoDB" id="10249338at2759"/>